<dbReference type="GO" id="GO:0050727">
    <property type="term" value="P:regulation of inflammatory response"/>
    <property type="evidence" value="ECO:0007669"/>
    <property type="project" value="TreeGrafter"/>
</dbReference>
<dbReference type="Ensembl" id="ENSNMLT00000016372.1">
    <property type="protein sequence ID" value="ENSNMLP00000014566.1"/>
    <property type="gene ID" value="ENSNMLG00000009705.1"/>
</dbReference>
<proteinExistence type="predicted"/>
<dbReference type="Gene3D" id="1.10.533.10">
    <property type="entry name" value="Death Domain, Fas"/>
    <property type="match status" value="1"/>
</dbReference>
<evidence type="ECO:0000313" key="3">
    <source>
        <dbReference type="Proteomes" id="UP000694523"/>
    </source>
</evidence>
<accession>A0A8C6T519</accession>
<evidence type="ECO:0000259" key="1">
    <source>
        <dbReference type="PROSITE" id="PS50209"/>
    </source>
</evidence>
<reference evidence="2" key="2">
    <citation type="submission" date="2025-09" db="UniProtKB">
        <authorList>
            <consortium name="Ensembl"/>
        </authorList>
    </citation>
    <scope>IDENTIFICATION</scope>
</reference>
<dbReference type="PANTHER" id="PTHR47901">
    <property type="entry name" value="CASPASE RECRUITMENT DOMAIN-CONTAINING PROTEIN 18"/>
    <property type="match status" value="1"/>
</dbReference>
<dbReference type="PROSITE" id="PS50209">
    <property type="entry name" value="CARD"/>
    <property type="match status" value="1"/>
</dbReference>
<dbReference type="InterPro" id="IPR002398">
    <property type="entry name" value="Pept_C14"/>
</dbReference>
<dbReference type="GO" id="GO:0042981">
    <property type="term" value="P:regulation of apoptotic process"/>
    <property type="evidence" value="ECO:0007669"/>
    <property type="project" value="InterPro"/>
</dbReference>
<evidence type="ECO:0000313" key="2">
    <source>
        <dbReference type="Ensembl" id="ENSNMLP00000014566.1"/>
    </source>
</evidence>
<feature type="domain" description="CARD" evidence="1">
    <location>
        <begin position="1"/>
        <end position="91"/>
    </location>
</feature>
<dbReference type="GO" id="GO:0072557">
    <property type="term" value="C:IPAF inflammasome complex"/>
    <property type="evidence" value="ECO:0007669"/>
    <property type="project" value="TreeGrafter"/>
</dbReference>
<sequence length="93" mass="10687">MAGKTLQVCRVEFVKGMGTEVLNQLLDDLLADGVLNQGEKDSILEEHRSRADRARVLFDSVRRKGNAPIEIMMERLQTRDPKLYSHLMPHNQR</sequence>
<organism evidence="2 3">
    <name type="scientific">Neogobius melanostomus</name>
    <name type="common">round goby</name>
    <dbReference type="NCBI Taxonomy" id="47308"/>
    <lineage>
        <taxon>Eukaryota</taxon>
        <taxon>Metazoa</taxon>
        <taxon>Chordata</taxon>
        <taxon>Craniata</taxon>
        <taxon>Vertebrata</taxon>
        <taxon>Euteleostomi</taxon>
        <taxon>Actinopterygii</taxon>
        <taxon>Neopterygii</taxon>
        <taxon>Teleostei</taxon>
        <taxon>Neoteleostei</taxon>
        <taxon>Acanthomorphata</taxon>
        <taxon>Gobiaria</taxon>
        <taxon>Gobiiformes</taxon>
        <taxon>Gobioidei</taxon>
        <taxon>Gobiidae</taxon>
        <taxon>Benthophilinae</taxon>
        <taxon>Neogobiini</taxon>
        <taxon>Neogobius</taxon>
    </lineage>
</organism>
<dbReference type="PANTHER" id="PTHR47901:SF3">
    <property type="entry name" value="CASPASE-1"/>
    <property type="match status" value="1"/>
</dbReference>
<protein>
    <recommendedName>
        <fullName evidence="1">CARD domain-containing protein</fullName>
    </recommendedName>
</protein>
<dbReference type="Proteomes" id="UP000694523">
    <property type="component" value="Unplaced"/>
</dbReference>
<dbReference type="SUPFAM" id="SSF47986">
    <property type="entry name" value="DEATH domain"/>
    <property type="match status" value="1"/>
</dbReference>
<dbReference type="GO" id="GO:0072559">
    <property type="term" value="C:NLRP3 inflammasome complex"/>
    <property type="evidence" value="ECO:0007669"/>
    <property type="project" value="TreeGrafter"/>
</dbReference>
<dbReference type="GO" id="GO:0097169">
    <property type="term" value="C:AIM2 inflammasome complex"/>
    <property type="evidence" value="ECO:0007669"/>
    <property type="project" value="TreeGrafter"/>
</dbReference>
<dbReference type="AlphaFoldDB" id="A0A8C6T519"/>
<dbReference type="GO" id="GO:0004197">
    <property type="term" value="F:cysteine-type endopeptidase activity"/>
    <property type="evidence" value="ECO:0007669"/>
    <property type="project" value="InterPro"/>
</dbReference>
<dbReference type="InterPro" id="IPR011029">
    <property type="entry name" value="DEATH-like_dom_sf"/>
</dbReference>
<dbReference type="SMART" id="SM00114">
    <property type="entry name" value="CARD"/>
    <property type="match status" value="1"/>
</dbReference>
<name>A0A8C6T519_9GOBI</name>
<dbReference type="InterPro" id="IPR001315">
    <property type="entry name" value="CARD"/>
</dbReference>
<dbReference type="GO" id="GO:0006508">
    <property type="term" value="P:proteolysis"/>
    <property type="evidence" value="ECO:0007669"/>
    <property type="project" value="InterPro"/>
</dbReference>
<dbReference type="Pfam" id="PF00619">
    <property type="entry name" value="CARD"/>
    <property type="match status" value="1"/>
</dbReference>
<reference evidence="2" key="1">
    <citation type="submission" date="2025-08" db="UniProtKB">
        <authorList>
            <consortium name="Ensembl"/>
        </authorList>
    </citation>
    <scope>IDENTIFICATION</scope>
</reference>
<keyword evidence="3" id="KW-1185">Reference proteome</keyword>